<evidence type="ECO:0008006" key="2">
    <source>
        <dbReference type="Google" id="ProtNLM"/>
    </source>
</evidence>
<feature type="non-terminal residue" evidence="1">
    <location>
        <position position="1"/>
    </location>
</feature>
<reference evidence="1" key="1">
    <citation type="journal article" date="2014" name="Front. Microbiol.">
        <title>High frequency of phylogenetically diverse reductive dehalogenase-homologous genes in deep subseafloor sedimentary metagenomes.</title>
        <authorList>
            <person name="Kawai M."/>
            <person name="Futagami T."/>
            <person name="Toyoda A."/>
            <person name="Takaki Y."/>
            <person name="Nishi S."/>
            <person name="Hori S."/>
            <person name="Arai W."/>
            <person name="Tsubouchi T."/>
            <person name="Morono Y."/>
            <person name="Uchiyama I."/>
            <person name="Ito T."/>
            <person name="Fujiyama A."/>
            <person name="Inagaki F."/>
            <person name="Takami H."/>
        </authorList>
    </citation>
    <scope>NUCLEOTIDE SEQUENCE</scope>
    <source>
        <strain evidence="1">Expedition CK06-06</strain>
    </source>
</reference>
<organism evidence="1">
    <name type="scientific">marine sediment metagenome</name>
    <dbReference type="NCBI Taxonomy" id="412755"/>
    <lineage>
        <taxon>unclassified sequences</taxon>
        <taxon>metagenomes</taxon>
        <taxon>ecological metagenomes</taxon>
    </lineage>
</organism>
<dbReference type="AlphaFoldDB" id="X1AZY7"/>
<dbReference type="EMBL" id="BART01009246">
    <property type="protein sequence ID" value="GAG65321.1"/>
    <property type="molecule type" value="Genomic_DNA"/>
</dbReference>
<accession>X1AZY7</accession>
<feature type="non-terminal residue" evidence="1">
    <location>
        <position position="376"/>
    </location>
</feature>
<name>X1AZY7_9ZZZZ</name>
<comment type="caution">
    <text evidence="1">The sequence shown here is derived from an EMBL/GenBank/DDBJ whole genome shotgun (WGS) entry which is preliminary data.</text>
</comment>
<sequence length="376" mass="42516">YETYTPINDGGHILSIYVNDSLGHSTCENFTLITDDSNPTYSNLKQTNPNPNYNESNTVSILVSEPLDASGVDTILLYYRIDSGSWVIVDVTLTSGYTFIASQLSYGQEYDWYFWFNDTAGNSDQSPIHSFTVTDTYSPDCISSSQTNPNPEYNETNTVTVSLSEPIDASGVDTILLYYRIDSGSWVIVDVTSTGFYTFPVDQLVYGQIYDWYFWFNDTAGNTDQTVLQSFTIKDSYDPICDSLSQSSIYPEYNESNTINIMVSEPFDASGVDTILLYYRIDSGSWVIVDVTLTSGYTFIADQLSYGQEYDWYFWFNDSAGNYDQTAYNSFFVVDSYNPIISIISPENNTITDGTEIYLEWIGEDFGSGIDLYRVY</sequence>
<proteinExistence type="predicted"/>
<protein>
    <recommendedName>
        <fullName evidence="2">Ig-like domain-containing protein</fullName>
    </recommendedName>
</protein>
<gene>
    <name evidence="1" type="ORF">S01H4_20547</name>
</gene>
<evidence type="ECO:0000313" key="1">
    <source>
        <dbReference type="EMBL" id="GAG65321.1"/>
    </source>
</evidence>